<dbReference type="RefSeq" id="WP_055065422.1">
    <property type="nucleotide sequence ID" value="NZ_CYZD01000001.1"/>
</dbReference>
<dbReference type="EMBL" id="CYZD01000001">
    <property type="protein sequence ID" value="CUN40026.1"/>
    <property type="molecule type" value="Genomic_DNA"/>
</dbReference>
<evidence type="ECO:0000313" key="2">
    <source>
        <dbReference type="Proteomes" id="UP000095409"/>
    </source>
</evidence>
<protein>
    <submittedName>
        <fullName evidence="1">Uncharacterized protein</fullName>
    </submittedName>
</protein>
<dbReference type="AlphaFoldDB" id="A0A173WM34"/>
<evidence type="ECO:0000313" key="1">
    <source>
        <dbReference type="EMBL" id="CUN40026.1"/>
    </source>
</evidence>
<name>A0A173WM34_9FIRM</name>
<dbReference type="Proteomes" id="UP000095409">
    <property type="component" value="Unassembled WGS sequence"/>
</dbReference>
<proteinExistence type="predicted"/>
<organism evidence="1 2">
    <name type="scientific">Blautia obeum</name>
    <dbReference type="NCBI Taxonomy" id="40520"/>
    <lineage>
        <taxon>Bacteria</taxon>
        <taxon>Bacillati</taxon>
        <taxon>Bacillota</taxon>
        <taxon>Clostridia</taxon>
        <taxon>Lachnospirales</taxon>
        <taxon>Lachnospiraceae</taxon>
        <taxon>Blautia</taxon>
    </lineage>
</organism>
<accession>A0A173WM34</accession>
<reference evidence="1 2" key="1">
    <citation type="submission" date="2015-09" db="EMBL/GenBank/DDBJ databases">
        <authorList>
            <consortium name="Pathogen Informatics"/>
        </authorList>
    </citation>
    <scope>NUCLEOTIDE SEQUENCE [LARGE SCALE GENOMIC DNA]</scope>
    <source>
        <strain evidence="1 2">2789STDY5608837</strain>
    </source>
</reference>
<sequence>MHSEDDEIYIDGVKMPTLKLNGLTYKKEKIWSKNTGRVSNGDMKGDVIARKYTLSCQWPPLTRAQTALIDKAIDPAFINVEFRDPGTNNKVEKRFYAGTPTYPVYSYVKGVKTYAGVAVDLVQQ</sequence>
<gene>
    <name evidence="1" type="ORF">ERS852394_00138</name>
</gene>